<dbReference type="EMBL" id="JACIJK010000008">
    <property type="protein sequence ID" value="MBB5715949.1"/>
    <property type="molecule type" value="Genomic_DNA"/>
</dbReference>
<dbReference type="RefSeq" id="WP_184058755.1">
    <property type="nucleotide sequence ID" value="NZ_JACIJK010000008.1"/>
</dbReference>
<organism evidence="2 3">
    <name type="scientific">Sphingomonas aerophila</name>
    <dbReference type="NCBI Taxonomy" id="1344948"/>
    <lineage>
        <taxon>Bacteria</taxon>
        <taxon>Pseudomonadati</taxon>
        <taxon>Pseudomonadota</taxon>
        <taxon>Alphaproteobacteria</taxon>
        <taxon>Sphingomonadales</taxon>
        <taxon>Sphingomonadaceae</taxon>
        <taxon>Sphingomonas</taxon>
    </lineage>
</organism>
<evidence type="ECO:0000313" key="3">
    <source>
        <dbReference type="Proteomes" id="UP000546200"/>
    </source>
</evidence>
<protein>
    <recommendedName>
        <fullName evidence="1">DUF4232 domain-containing protein</fullName>
    </recommendedName>
</protein>
<evidence type="ECO:0000259" key="1">
    <source>
        <dbReference type="Pfam" id="PF14016"/>
    </source>
</evidence>
<dbReference type="AlphaFoldDB" id="A0A7W9BFF5"/>
<evidence type="ECO:0000313" key="2">
    <source>
        <dbReference type="EMBL" id="MBB5715949.1"/>
    </source>
</evidence>
<accession>A0A7W9BFF5</accession>
<reference evidence="2 3" key="1">
    <citation type="submission" date="2020-08" db="EMBL/GenBank/DDBJ databases">
        <title>Genomic Encyclopedia of Type Strains, Phase IV (KMG-IV): sequencing the most valuable type-strain genomes for metagenomic binning, comparative biology and taxonomic classification.</title>
        <authorList>
            <person name="Goeker M."/>
        </authorList>
    </citation>
    <scope>NUCLEOTIDE SEQUENCE [LARGE SCALE GENOMIC DNA]</scope>
    <source>
        <strain evidence="2 3">DSM 100044</strain>
    </source>
</reference>
<dbReference type="Proteomes" id="UP000546200">
    <property type="component" value="Unassembled WGS sequence"/>
</dbReference>
<name>A0A7W9BFF5_9SPHN</name>
<dbReference type="Pfam" id="PF14016">
    <property type="entry name" value="DUF4232"/>
    <property type="match status" value="1"/>
</dbReference>
<sequence length="154" mass="16417">MLMLFAAAAAVPACTGRDLSLSTDARNGDFNGMSHCGTYLVLRNRSRRACQLPGLPTVTLRDAAGRVLPLSRRAPAGMHPGPVTRPVVVPVGGQVATGLRWVSGPVYDHSRKLNVRTAKIAIAGRTLTTQLRATIYAQAGQPASFDQPPLETFR</sequence>
<gene>
    <name evidence="2" type="ORF">FHS94_002806</name>
</gene>
<proteinExistence type="predicted"/>
<dbReference type="InterPro" id="IPR025326">
    <property type="entry name" value="DUF4232"/>
</dbReference>
<comment type="caution">
    <text evidence="2">The sequence shown here is derived from an EMBL/GenBank/DDBJ whole genome shotgun (WGS) entry which is preliminary data.</text>
</comment>
<feature type="domain" description="DUF4232" evidence="1">
    <location>
        <begin position="14"/>
        <end position="134"/>
    </location>
</feature>
<keyword evidence="3" id="KW-1185">Reference proteome</keyword>